<feature type="domain" description="Glycosyl transferase family 1" evidence="1">
    <location>
        <begin position="181"/>
        <end position="345"/>
    </location>
</feature>
<reference evidence="3 4" key="1">
    <citation type="submission" date="2018-04" db="EMBL/GenBank/DDBJ databases">
        <title>Genomic Encyclopedia of Type Strains, Phase IV (KMG-IV): sequencing the most valuable type-strain genomes for metagenomic binning, comparative biology and taxonomic classification.</title>
        <authorList>
            <person name="Goeker M."/>
        </authorList>
    </citation>
    <scope>NUCLEOTIDE SEQUENCE [LARGE SCALE GENOMIC DNA]</scope>
    <source>
        <strain evidence="3 4">DSM 100231</strain>
    </source>
</reference>
<dbReference type="Proteomes" id="UP000245466">
    <property type="component" value="Unassembled WGS sequence"/>
</dbReference>
<comment type="caution">
    <text evidence="3">The sequence shown here is derived from an EMBL/GenBank/DDBJ whole genome shotgun (WGS) entry which is preliminary data.</text>
</comment>
<dbReference type="InterPro" id="IPR050194">
    <property type="entry name" value="Glycosyltransferase_grp1"/>
</dbReference>
<organism evidence="3 4">
    <name type="scientific">Pontibacter virosus</name>
    <dbReference type="NCBI Taxonomy" id="1765052"/>
    <lineage>
        <taxon>Bacteria</taxon>
        <taxon>Pseudomonadati</taxon>
        <taxon>Bacteroidota</taxon>
        <taxon>Cytophagia</taxon>
        <taxon>Cytophagales</taxon>
        <taxon>Hymenobacteraceae</taxon>
        <taxon>Pontibacter</taxon>
    </lineage>
</organism>
<dbReference type="InterPro" id="IPR028098">
    <property type="entry name" value="Glyco_trans_4-like_N"/>
</dbReference>
<dbReference type="InterPro" id="IPR001296">
    <property type="entry name" value="Glyco_trans_1"/>
</dbReference>
<dbReference type="SUPFAM" id="SSF53756">
    <property type="entry name" value="UDP-Glycosyltransferase/glycogen phosphorylase"/>
    <property type="match status" value="1"/>
</dbReference>
<keyword evidence="3" id="KW-0808">Transferase</keyword>
<evidence type="ECO:0000313" key="3">
    <source>
        <dbReference type="EMBL" id="PVY43024.1"/>
    </source>
</evidence>
<dbReference type="PANTHER" id="PTHR45947:SF3">
    <property type="entry name" value="SULFOQUINOVOSYL TRANSFERASE SQD2"/>
    <property type="match status" value="1"/>
</dbReference>
<dbReference type="CDD" id="cd03801">
    <property type="entry name" value="GT4_PimA-like"/>
    <property type="match status" value="1"/>
</dbReference>
<dbReference type="Pfam" id="PF00534">
    <property type="entry name" value="Glycos_transf_1"/>
    <property type="match status" value="1"/>
</dbReference>
<feature type="domain" description="Glycosyltransferase subfamily 4-like N-terminal" evidence="2">
    <location>
        <begin position="13"/>
        <end position="169"/>
    </location>
</feature>
<evidence type="ECO:0000259" key="2">
    <source>
        <dbReference type="Pfam" id="PF13439"/>
    </source>
</evidence>
<dbReference type="OrthoDB" id="1522162at2"/>
<protein>
    <submittedName>
        <fullName evidence="3">Glycosyltransferase involved in cell wall biosynthesis</fullName>
    </submittedName>
</protein>
<dbReference type="RefSeq" id="WP_116542065.1">
    <property type="nucleotide sequence ID" value="NZ_QEKI01000002.1"/>
</dbReference>
<name>A0A2U1B2W7_9BACT</name>
<sequence>MKILQLVTKRQFRGAEVFAANLSKELLKENIEIVFAGLYSPPQHALTVEGARNIDLNGVRSKLISWSLLQGLKNLIEQEKPDVIQANGSDTLKYAAVLKLLKPTIPITYRNISIISNWIGGSIPKLYFYKKLFSSIDHVTCVGDVARQNFINTIGFTSDRVTVINRGIPMHTVNRSVARVELREKFSLDEGHKIVVHVGNFSPEKNHTFLLDVFEQIKETDNSIKLLLLGEGMLMQEIKSKVEAKGLADTVFFGGFTNQVQDIIAGCDLFALSSKIEGVPGVILEAAAQKIPAIAVDVGGVKEVVKHNQTGVLIPTHDPNRFAEELLLLLQDDQKRTELAQNAYHMVESDYDPLVNLHKFINLYKEMLAKNGR</sequence>
<evidence type="ECO:0000259" key="1">
    <source>
        <dbReference type="Pfam" id="PF00534"/>
    </source>
</evidence>
<dbReference type="Gene3D" id="3.40.50.2000">
    <property type="entry name" value="Glycogen Phosphorylase B"/>
    <property type="match status" value="2"/>
</dbReference>
<accession>A0A2U1B2W7</accession>
<keyword evidence="4" id="KW-1185">Reference proteome</keyword>
<dbReference type="EMBL" id="QEKI01000002">
    <property type="protein sequence ID" value="PVY43024.1"/>
    <property type="molecule type" value="Genomic_DNA"/>
</dbReference>
<proteinExistence type="predicted"/>
<gene>
    <name evidence="3" type="ORF">C8E01_102200</name>
</gene>
<dbReference type="AlphaFoldDB" id="A0A2U1B2W7"/>
<dbReference type="Pfam" id="PF13439">
    <property type="entry name" value="Glyco_transf_4"/>
    <property type="match status" value="1"/>
</dbReference>
<evidence type="ECO:0000313" key="4">
    <source>
        <dbReference type="Proteomes" id="UP000245466"/>
    </source>
</evidence>
<dbReference type="GO" id="GO:0016757">
    <property type="term" value="F:glycosyltransferase activity"/>
    <property type="evidence" value="ECO:0007669"/>
    <property type="project" value="InterPro"/>
</dbReference>
<dbReference type="PANTHER" id="PTHR45947">
    <property type="entry name" value="SULFOQUINOVOSYL TRANSFERASE SQD2"/>
    <property type="match status" value="1"/>
</dbReference>